<dbReference type="Proteomes" id="UP001476798">
    <property type="component" value="Unassembled WGS sequence"/>
</dbReference>
<keyword evidence="2 12" id="KW-0813">Transport</keyword>
<dbReference type="Gene3D" id="2.60.40.1400">
    <property type="entry name" value="G protein-activated inward rectifier potassium channel 1"/>
    <property type="match status" value="2"/>
</dbReference>
<feature type="compositionally biased region" description="Polar residues" evidence="13">
    <location>
        <begin position="208"/>
        <end position="217"/>
    </location>
</feature>
<proteinExistence type="inferred from homology"/>
<evidence type="ECO:0000259" key="17">
    <source>
        <dbReference type="Pfam" id="PF17655"/>
    </source>
</evidence>
<evidence type="ECO:0000256" key="14">
    <source>
        <dbReference type="SAM" id="Phobius"/>
    </source>
</evidence>
<evidence type="ECO:0000259" key="16">
    <source>
        <dbReference type="Pfam" id="PF01007"/>
    </source>
</evidence>
<comment type="similarity">
    <text evidence="12">Belongs to the inward rectifier-type potassium channel (TC 1.A.2.1) family.</text>
</comment>
<keyword evidence="10 12" id="KW-0407">Ion channel</keyword>
<reference evidence="18 19" key="1">
    <citation type="submission" date="2021-06" db="EMBL/GenBank/DDBJ databases">
        <authorList>
            <person name="Palmer J.M."/>
        </authorList>
    </citation>
    <scope>NUCLEOTIDE SEQUENCE [LARGE SCALE GENOMIC DNA]</scope>
    <source>
        <strain evidence="18 19">GA_2019</strain>
        <tissue evidence="18">Muscle</tissue>
    </source>
</reference>
<dbReference type="Gene3D" id="1.10.287.70">
    <property type="match status" value="1"/>
</dbReference>
<accession>A0ABV0PML7</accession>
<comment type="catalytic activity">
    <reaction evidence="11">
        <text>K(+)(in) = K(+)(out)</text>
        <dbReference type="Rhea" id="RHEA:29463"/>
        <dbReference type="ChEBI" id="CHEBI:29103"/>
    </reaction>
</comment>
<feature type="chain" id="PRO_5046868061" evidence="15">
    <location>
        <begin position="19"/>
        <end position="261"/>
    </location>
</feature>
<dbReference type="PANTHER" id="PTHR11767">
    <property type="entry name" value="INWARD RECTIFIER POTASSIUM CHANNEL"/>
    <property type="match status" value="1"/>
</dbReference>
<evidence type="ECO:0000256" key="15">
    <source>
        <dbReference type="SAM" id="SignalP"/>
    </source>
</evidence>
<keyword evidence="5 12" id="KW-0851">Voltage-gated channel</keyword>
<dbReference type="EMBL" id="JAHRIO010080585">
    <property type="protein sequence ID" value="MEQ2184681.1"/>
    <property type="molecule type" value="Genomic_DNA"/>
</dbReference>
<evidence type="ECO:0000256" key="10">
    <source>
        <dbReference type="ARBA" id="ARBA00023303"/>
    </source>
</evidence>
<evidence type="ECO:0000256" key="9">
    <source>
        <dbReference type="ARBA" id="ARBA00023136"/>
    </source>
</evidence>
<keyword evidence="19" id="KW-1185">Reference proteome</keyword>
<sequence length="261" mass="29452">MNNFNCLFLFVFCQMTSVTPPCSRSSSPHKVCHSQTQTDVLKPLLGGGASASSGTLRKRRRILSKDGRSNMRIGHVSGRNVLYMRDLWTTFLEMPWRYKFFLFTATFAGTWFLFGVVWYLVALVHGDLLGGGWTDPELADFELLVIMSATIEPTSATCQVRTSYLPDEILWGYEFPPVVSLSQSGKYVADFAFFDKVAKTKTTPIFKSSSSQHEYQSNGGGPMSEVTDPEKIRLEQSYREQRGEEQTRVRDGHLSVRISNV</sequence>
<keyword evidence="9 14" id="KW-0472">Membrane</keyword>
<dbReference type="InterPro" id="IPR040445">
    <property type="entry name" value="Kir_TM"/>
</dbReference>
<evidence type="ECO:0000256" key="13">
    <source>
        <dbReference type="SAM" id="MobiDB-lite"/>
    </source>
</evidence>
<evidence type="ECO:0000256" key="1">
    <source>
        <dbReference type="ARBA" id="ARBA00004141"/>
    </source>
</evidence>
<evidence type="ECO:0000256" key="5">
    <source>
        <dbReference type="ARBA" id="ARBA00022882"/>
    </source>
</evidence>
<evidence type="ECO:0000256" key="4">
    <source>
        <dbReference type="ARBA" id="ARBA00022692"/>
    </source>
</evidence>
<keyword evidence="15" id="KW-0732">Signal</keyword>
<evidence type="ECO:0000256" key="11">
    <source>
        <dbReference type="ARBA" id="ARBA00034430"/>
    </source>
</evidence>
<dbReference type="Pfam" id="PF17655">
    <property type="entry name" value="IRK_C"/>
    <property type="match status" value="1"/>
</dbReference>
<feature type="signal peptide" evidence="15">
    <location>
        <begin position="1"/>
        <end position="18"/>
    </location>
</feature>
<comment type="subcellular location">
    <subcellularLocation>
        <location evidence="1 12">Membrane</location>
        <topology evidence="1 12">Multi-pass membrane protein</topology>
    </subcellularLocation>
</comment>
<evidence type="ECO:0000256" key="8">
    <source>
        <dbReference type="ARBA" id="ARBA00023065"/>
    </source>
</evidence>
<feature type="domain" description="Potassium channel inwardly rectifying transmembrane" evidence="16">
    <location>
        <begin position="64"/>
        <end position="129"/>
    </location>
</feature>
<dbReference type="Pfam" id="PF01007">
    <property type="entry name" value="IRK"/>
    <property type="match status" value="1"/>
</dbReference>
<feature type="region of interest" description="Disordered" evidence="13">
    <location>
        <begin position="208"/>
        <end position="230"/>
    </location>
</feature>
<organism evidence="18 19">
    <name type="scientific">Goodea atripinnis</name>
    <dbReference type="NCBI Taxonomy" id="208336"/>
    <lineage>
        <taxon>Eukaryota</taxon>
        <taxon>Metazoa</taxon>
        <taxon>Chordata</taxon>
        <taxon>Craniata</taxon>
        <taxon>Vertebrata</taxon>
        <taxon>Euteleostomi</taxon>
        <taxon>Actinopterygii</taxon>
        <taxon>Neopterygii</taxon>
        <taxon>Teleostei</taxon>
        <taxon>Neoteleostei</taxon>
        <taxon>Acanthomorphata</taxon>
        <taxon>Ovalentaria</taxon>
        <taxon>Atherinomorphae</taxon>
        <taxon>Cyprinodontiformes</taxon>
        <taxon>Goodeidae</taxon>
        <taxon>Goodea</taxon>
    </lineage>
</organism>
<evidence type="ECO:0000313" key="19">
    <source>
        <dbReference type="Proteomes" id="UP001476798"/>
    </source>
</evidence>
<evidence type="ECO:0000256" key="3">
    <source>
        <dbReference type="ARBA" id="ARBA00022538"/>
    </source>
</evidence>
<keyword evidence="8 12" id="KW-0406">Ion transport</keyword>
<protein>
    <submittedName>
        <fullName evidence="18">Uncharacterized protein</fullName>
    </submittedName>
</protein>
<evidence type="ECO:0000256" key="7">
    <source>
        <dbReference type="ARBA" id="ARBA00022989"/>
    </source>
</evidence>
<dbReference type="InterPro" id="IPR016449">
    <property type="entry name" value="K_chnl_inward-rec_Kir"/>
</dbReference>
<comment type="caution">
    <text evidence="18">The sequence shown here is derived from an EMBL/GenBank/DDBJ whole genome shotgun (WGS) entry which is preliminary data.</text>
</comment>
<dbReference type="InterPro" id="IPR041647">
    <property type="entry name" value="IRK_C"/>
</dbReference>
<feature type="transmembrane region" description="Helical" evidence="14">
    <location>
        <begin position="100"/>
        <end position="121"/>
    </location>
</feature>
<keyword evidence="3 12" id="KW-0633">Potassium transport</keyword>
<feature type="domain" description="Inward rectifier potassium channel C-terminal" evidence="17">
    <location>
        <begin position="137"/>
        <end position="206"/>
    </location>
</feature>
<evidence type="ECO:0000313" key="18">
    <source>
        <dbReference type="EMBL" id="MEQ2184681.1"/>
    </source>
</evidence>
<dbReference type="SUPFAM" id="SSF81296">
    <property type="entry name" value="E set domains"/>
    <property type="match status" value="1"/>
</dbReference>
<keyword evidence="6 12" id="KW-0630">Potassium</keyword>
<name>A0ABV0PML7_9TELE</name>
<evidence type="ECO:0000256" key="2">
    <source>
        <dbReference type="ARBA" id="ARBA00022448"/>
    </source>
</evidence>
<dbReference type="PANTHER" id="PTHR11767:SF21">
    <property type="entry name" value="ATP-SENSITIVE INWARD RECTIFIER POTASSIUM CHANNEL 10"/>
    <property type="match status" value="1"/>
</dbReference>
<evidence type="ECO:0000256" key="6">
    <source>
        <dbReference type="ARBA" id="ARBA00022958"/>
    </source>
</evidence>
<dbReference type="SUPFAM" id="SSF81324">
    <property type="entry name" value="Voltage-gated potassium channels"/>
    <property type="match status" value="1"/>
</dbReference>
<dbReference type="InterPro" id="IPR014756">
    <property type="entry name" value="Ig_E-set"/>
</dbReference>
<keyword evidence="7 14" id="KW-1133">Transmembrane helix</keyword>
<keyword evidence="4 12" id="KW-0812">Transmembrane</keyword>
<evidence type="ECO:0000256" key="12">
    <source>
        <dbReference type="RuleBase" id="RU003822"/>
    </source>
</evidence>
<gene>
    <name evidence="18" type="ORF">GOODEAATRI_010537</name>
</gene>
<dbReference type="InterPro" id="IPR013518">
    <property type="entry name" value="K_chnl_inward-rec_Kir_cyto"/>
</dbReference>